<keyword evidence="11" id="KW-0699">rRNA-binding</keyword>
<evidence type="ECO:0000313" key="38">
    <source>
        <dbReference type="Proteomes" id="UP001046870"/>
    </source>
</evidence>
<organism evidence="37 38">
    <name type="scientific">Megalops atlanticus</name>
    <name type="common">Tarpon</name>
    <name type="synonym">Clupea gigantea</name>
    <dbReference type="NCBI Taxonomy" id="7932"/>
    <lineage>
        <taxon>Eukaryota</taxon>
        <taxon>Metazoa</taxon>
        <taxon>Chordata</taxon>
        <taxon>Craniata</taxon>
        <taxon>Vertebrata</taxon>
        <taxon>Euteleostomi</taxon>
        <taxon>Actinopterygii</taxon>
        <taxon>Neopterygii</taxon>
        <taxon>Teleostei</taxon>
        <taxon>Elopiformes</taxon>
        <taxon>Megalopidae</taxon>
        <taxon>Megalops</taxon>
    </lineage>
</organism>
<dbReference type="GO" id="GO:0004709">
    <property type="term" value="F:MAP kinase kinase kinase activity"/>
    <property type="evidence" value="ECO:0007669"/>
    <property type="project" value="UniProtKB-EC"/>
</dbReference>
<keyword evidence="16" id="KW-0694">RNA-binding</keyword>
<dbReference type="GO" id="GO:0005737">
    <property type="term" value="C:cytoplasm"/>
    <property type="evidence" value="ECO:0007669"/>
    <property type="project" value="UniProtKB-SubCell"/>
</dbReference>
<evidence type="ECO:0000256" key="33">
    <source>
        <dbReference type="SAM" id="Coils"/>
    </source>
</evidence>
<evidence type="ECO:0000256" key="16">
    <source>
        <dbReference type="ARBA" id="ARBA00022884"/>
    </source>
</evidence>
<evidence type="ECO:0000256" key="5">
    <source>
        <dbReference type="ARBA" id="ARBA00012406"/>
    </source>
</evidence>
<dbReference type="GO" id="GO:0000287">
    <property type="term" value="F:magnesium ion binding"/>
    <property type="evidence" value="ECO:0007669"/>
    <property type="project" value="UniProtKB-ARBA"/>
</dbReference>
<dbReference type="InterPro" id="IPR013761">
    <property type="entry name" value="SAM/pointed_sf"/>
</dbReference>
<dbReference type="GO" id="GO:0038066">
    <property type="term" value="P:p38MAPK cascade"/>
    <property type="evidence" value="ECO:0007669"/>
    <property type="project" value="UniProtKB-ARBA"/>
</dbReference>
<evidence type="ECO:0000256" key="24">
    <source>
        <dbReference type="ARBA" id="ARBA00062065"/>
    </source>
</evidence>
<keyword evidence="33" id="KW-0175">Coiled coil</keyword>
<comment type="subunit">
    <text evidence="25">Interacts with isoform ZAKalpha.</text>
</comment>
<dbReference type="SUPFAM" id="SSF47769">
    <property type="entry name" value="SAM/Pointed domain"/>
    <property type="match status" value="1"/>
</dbReference>
<dbReference type="GO" id="GO:0019843">
    <property type="term" value="F:rRNA binding"/>
    <property type="evidence" value="ECO:0007669"/>
    <property type="project" value="UniProtKB-KW"/>
</dbReference>
<feature type="compositionally biased region" description="Low complexity" evidence="34">
    <location>
        <begin position="669"/>
        <end position="688"/>
    </location>
</feature>
<comment type="function">
    <text evidence="23">Stress-activated component of a protein kinase signal transduction cascade that promotes programmed cell death in response to various stress, such as ribosomal stress, osmotic shock and ionizing radiation. Acts by catalyzing phosphorylation of MAP kinase kinases, leading to activation of the JNK (MAPK8/JNK1, MAPK9/JNK2 and/or MAPK10/JNK3) and MAP kinase p38 (MAPK11, MAPK12, MAPK13 and/or MAPK14) pathways. Activates JNK through phosphorylation of MAP2K4/MKK4 and MAP2K7/MKK7, and MAP kinase p38 gamma (MAPK12) via phosphorylation of MAP2K3/MKK3 and MAP2K6/MKK6. Involved in stress associated with adrenergic stimulation: contributes to cardiac decompensation during periods of acute cardiac stress. May be involved in regulation of S and G2 cell cycle checkpoint by mediating phosphorylation of CHEK2.</text>
</comment>
<dbReference type="InterPro" id="IPR008271">
    <property type="entry name" value="Ser/Thr_kinase_AS"/>
</dbReference>
<protein>
    <recommendedName>
        <fullName evidence="27">Mitogen-activated protein kinase kinase kinase 20</fullName>
        <ecNumber evidence="5">2.7.11.25</ecNumber>
    </recommendedName>
    <alternativeName>
        <fullName evidence="31">Leucine zipper- and sterile alpha motif-containing kinase</fullName>
    </alternativeName>
    <alternativeName>
        <fullName evidence="28">MLK-like mitogen-activated protein triple kinase</fullName>
    </alternativeName>
    <alternativeName>
        <fullName evidence="30">Mitogen-activated protein kinase kinase kinase MLT</fullName>
    </alternativeName>
    <alternativeName>
        <fullName evidence="29">Mixed lineage kinase-related kinase</fullName>
    </alternativeName>
    <alternativeName>
        <fullName evidence="32">Sterile alpha motif- and leucine zipper-containing kinase AZK</fullName>
    </alternativeName>
</protein>
<reference evidence="37" key="1">
    <citation type="submission" date="2021-01" db="EMBL/GenBank/DDBJ databases">
        <authorList>
            <person name="Zahm M."/>
            <person name="Roques C."/>
            <person name="Cabau C."/>
            <person name="Klopp C."/>
            <person name="Donnadieu C."/>
            <person name="Jouanno E."/>
            <person name="Lampietro C."/>
            <person name="Louis A."/>
            <person name="Herpin A."/>
            <person name="Echchiki A."/>
            <person name="Berthelot C."/>
            <person name="Parey E."/>
            <person name="Roest-Crollius H."/>
            <person name="Braasch I."/>
            <person name="Postlethwait J."/>
            <person name="Bobe J."/>
            <person name="Montfort J."/>
            <person name="Bouchez O."/>
            <person name="Begum T."/>
            <person name="Mejri S."/>
            <person name="Adams A."/>
            <person name="Chen W.-J."/>
            <person name="Guiguen Y."/>
        </authorList>
    </citation>
    <scope>NUCLEOTIDE SEQUENCE</scope>
    <source>
        <strain evidence="37">YG-15Mar2019-1</strain>
        <tissue evidence="37">Brain</tissue>
    </source>
</reference>
<accession>A0A9D3T8H0</accession>
<evidence type="ECO:0000256" key="23">
    <source>
        <dbReference type="ARBA" id="ARBA00058083"/>
    </source>
</evidence>
<dbReference type="PROSITE" id="PS50105">
    <property type="entry name" value="SAM_DOMAIN"/>
    <property type="match status" value="1"/>
</dbReference>
<evidence type="ECO:0000256" key="31">
    <source>
        <dbReference type="ARBA" id="ARBA00080956"/>
    </source>
</evidence>
<dbReference type="Pfam" id="PF07714">
    <property type="entry name" value="PK_Tyr_Ser-Thr"/>
    <property type="match status" value="1"/>
</dbReference>
<evidence type="ECO:0000256" key="17">
    <source>
        <dbReference type="ARBA" id="ARBA00022990"/>
    </source>
</evidence>
<evidence type="ECO:0000256" key="11">
    <source>
        <dbReference type="ARBA" id="ARBA00022730"/>
    </source>
</evidence>
<dbReference type="EC" id="2.7.11.25" evidence="5"/>
<dbReference type="PROSITE" id="PS50011">
    <property type="entry name" value="PROTEIN_KINASE_DOM"/>
    <property type="match status" value="1"/>
</dbReference>
<evidence type="ECO:0000256" key="32">
    <source>
        <dbReference type="ARBA" id="ARBA00083422"/>
    </source>
</evidence>
<keyword evidence="10" id="KW-0479">Metal-binding</keyword>
<feature type="compositionally biased region" description="Polar residues" evidence="34">
    <location>
        <begin position="706"/>
        <end position="715"/>
    </location>
</feature>
<keyword evidence="15" id="KW-0460">Magnesium</keyword>
<evidence type="ECO:0000256" key="12">
    <source>
        <dbReference type="ARBA" id="ARBA00022741"/>
    </source>
</evidence>
<keyword evidence="9" id="KW-0808">Transferase</keyword>
<keyword evidence="13" id="KW-0418">Kinase</keyword>
<dbReference type="FunFam" id="1.10.510.10:FF:000243">
    <property type="entry name" value="mitogen-activated protein kinase kinase kinase 20 isoform X2"/>
    <property type="match status" value="1"/>
</dbReference>
<evidence type="ECO:0000256" key="3">
    <source>
        <dbReference type="ARBA" id="ARBA00004496"/>
    </source>
</evidence>
<evidence type="ECO:0000256" key="25">
    <source>
        <dbReference type="ARBA" id="ARBA00063590"/>
    </source>
</evidence>
<keyword evidence="6" id="KW-0963">Cytoplasm</keyword>
<dbReference type="GO" id="GO:0051403">
    <property type="term" value="P:stress-activated MAPK cascade"/>
    <property type="evidence" value="ECO:0007669"/>
    <property type="project" value="UniProtKB-ARBA"/>
</dbReference>
<keyword evidence="8" id="KW-0597">Phosphoprotein</keyword>
<evidence type="ECO:0000256" key="30">
    <source>
        <dbReference type="ARBA" id="ARBA00080027"/>
    </source>
</evidence>
<dbReference type="GO" id="GO:0005634">
    <property type="term" value="C:nucleus"/>
    <property type="evidence" value="ECO:0007669"/>
    <property type="project" value="UniProtKB-SubCell"/>
</dbReference>
<dbReference type="PROSITE" id="PS00108">
    <property type="entry name" value="PROTEIN_KINASE_ST"/>
    <property type="match status" value="1"/>
</dbReference>
<dbReference type="InterPro" id="IPR011009">
    <property type="entry name" value="Kinase-like_dom_sf"/>
</dbReference>
<dbReference type="Gene3D" id="1.10.150.50">
    <property type="entry name" value="Transcription Factor, Ets-1"/>
    <property type="match status" value="1"/>
</dbReference>
<evidence type="ECO:0000256" key="6">
    <source>
        <dbReference type="ARBA" id="ARBA00022490"/>
    </source>
</evidence>
<evidence type="ECO:0000256" key="15">
    <source>
        <dbReference type="ARBA" id="ARBA00022842"/>
    </source>
</evidence>
<feature type="region of interest" description="Disordered" evidence="34">
    <location>
        <begin position="639"/>
        <end position="731"/>
    </location>
</feature>
<evidence type="ECO:0000256" key="7">
    <source>
        <dbReference type="ARBA" id="ARBA00022527"/>
    </source>
</evidence>
<evidence type="ECO:0000256" key="14">
    <source>
        <dbReference type="ARBA" id="ARBA00022840"/>
    </source>
</evidence>
<proteinExistence type="inferred from homology"/>
<evidence type="ECO:0000256" key="26">
    <source>
        <dbReference type="ARBA" id="ARBA00063807"/>
    </source>
</evidence>
<evidence type="ECO:0000256" key="10">
    <source>
        <dbReference type="ARBA" id="ARBA00022723"/>
    </source>
</evidence>
<keyword evidence="38" id="KW-1185">Reference proteome</keyword>
<dbReference type="InterPro" id="IPR001245">
    <property type="entry name" value="Ser-Thr/Tyr_kinase_cat_dom"/>
</dbReference>
<evidence type="ECO:0000259" key="36">
    <source>
        <dbReference type="PROSITE" id="PS50105"/>
    </source>
</evidence>
<evidence type="ECO:0000256" key="22">
    <source>
        <dbReference type="ARBA" id="ARBA00056730"/>
    </source>
</evidence>
<dbReference type="Pfam" id="PF00536">
    <property type="entry name" value="SAM_1"/>
    <property type="match status" value="1"/>
</dbReference>
<evidence type="ECO:0000256" key="9">
    <source>
        <dbReference type="ARBA" id="ARBA00022679"/>
    </source>
</evidence>
<evidence type="ECO:0000256" key="19">
    <source>
        <dbReference type="ARBA" id="ARBA00023306"/>
    </source>
</evidence>
<comment type="function">
    <text evidence="22">Isoform that lacks the C-terminal region that mediates ribosome-binding: does not act as a sensor of ribosome collisions in response to ribotoxic stress. May act as an antagonist of isoform ZAKalpha: interacts with isoform ZAKalpha, leading to decrease the expression of isoform ZAKalpha.</text>
</comment>
<comment type="similarity">
    <text evidence="4">Belongs to the protein kinase superfamily. STE Ser/Thr protein kinase family. MAP kinase kinase kinase subfamily.</text>
</comment>
<comment type="catalytic activity">
    <reaction evidence="21">
        <text>L-threonyl-[protein] + ATP = O-phospho-L-threonyl-[protein] + ADP + H(+)</text>
        <dbReference type="Rhea" id="RHEA:46608"/>
        <dbReference type="Rhea" id="RHEA-COMP:11060"/>
        <dbReference type="Rhea" id="RHEA-COMP:11605"/>
        <dbReference type="ChEBI" id="CHEBI:15378"/>
        <dbReference type="ChEBI" id="CHEBI:30013"/>
        <dbReference type="ChEBI" id="CHEBI:30616"/>
        <dbReference type="ChEBI" id="CHEBI:61977"/>
        <dbReference type="ChEBI" id="CHEBI:456216"/>
        <dbReference type="EC" id="2.7.11.25"/>
    </reaction>
    <physiologicalReaction direction="left-to-right" evidence="21">
        <dbReference type="Rhea" id="RHEA:46609"/>
    </physiologicalReaction>
</comment>
<comment type="subunit">
    <text evidence="24">Interacts with isoform ZAKbeta.</text>
</comment>
<keyword evidence="18" id="KW-0539">Nucleus</keyword>
<evidence type="ECO:0000256" key="29">
    <source>
        <dbReference type="ARBA" id="ARBA00078648"/>
    </source>
</evidence>
<evidence type="ECO:0000313" key="37">
    <source>
        <dbReference type="EMBL" id="KAG7466875.1"/>
    </source>
</evidence>
<keyword evidence="19" id="KW-0131">Cell cycle</keyword>
<feature type="coiled-coil region" evidence="33">
    <location>
        <begin position="299"/>
        <end position="340"/>
    </location>
</feature>
<dbReference type="OrthoDB" id="339325at2759"/>
<dbReference type="FunFam" id="1.10.150.50:FF:000065">
    <property type="entry name" value="mitogen-activated protein kinase kinase kinase 20 isoform X1"/>
    <property type="match status" value="1"/>
</dbReference>
<evidence type="ECO:0000256" key="18">
    <source>
        <dbReference type="ARBA" id="ARBA00023242"/>
    </source>
</evidence>
<feature type="domain" description="SAM" evidence="36">
    <location>
        <begin position="358"/>
        <end position="429"/>
    </location>
</feature>
<feature type="region of interest" description="Disordered" evidence="34">
    <location>
        <begin position="760"/>
        <end position="818"/>
    </location>
</feature>
<dbReference type="SMART" id="SM00220">
    <property type="entry name" value="S_TKc"/>
    <property type="match status" value="1"/>
</dbReference>
<comment type="subunit">
    <text evidence="26">Homodimer. Interacts with ZNF33A. Component of a signaling complex containing at least AKAP13, PKN1, MAPK14, MAP3K20 and MAP2K3. Within this complex, AKAP13 interacts directly with PKN1, which in turn recruits MAPK14, MAP2K3 and MAP3K20. Interacts with EIF2AK4/GCN2; promoting EIF2AK4/GCN2 kinase activity.</text>
</comment>
<gene>
    <name evidence="37" type="ORF">MATL_G00146940</name>
</gene>
<dbReference type="SMART" id="SM00454">
    <property type="entry name" value="SAM"/>
    <property type="match status" value="1"/>
</dbReference>
<evidence type="ECO:0000256" key="2">
    <source>
        <dbReference type="ARBA" id="ARBA00004123"/>
    </source>
</evidence>
<evidence type="ECO:0000256" key="4">
    <source>
        <dbReference type="ARBA" id="ARBA00006529"/>
    </source>
</evidence>
<dbReference type="InterPro" id="IPR051681">
    <property type="entry name" value="Ser/Thr_Kinases-Pseudokinases"/>
</dbReference>
<feature type="compositionally biased region" description="Basic residues" evidence="34">
    <location>
        <begin position="803"/>
        <end position="818"/>
    </location>
</feature>
<evidence type="ECO:0000256" key="27">
    <source>
        <dbReference type="ARBA" id="ARBA00069021"/>
    </source>
</evidence>
<keyword evidence="7" id="KW-0723">Serine/threonine-protein kinase</keyword>
<dbReference type="InterPro" id="IPR001660">
    <property type="entry name" value="SAM"/>
</dbReference>
<dbReference type="FunFam" id="3.30.200.20:FF:000220">
    <property type="entry name" value="mitogen-activated protein kinase kinase kinase 20 isoform X1"/>
    <property type="match status" value="1"/>
</dbReference>
<dbReference type="CDD" id="cd09529">
    <property type="entry name" value="SAM_MLTK"/>
    <property type="match status" value="1"/>
</dbReference>
<comment type="caution">
    <text evidence="37">The sequence shown here is derived from an EMBL/GenBank/DDBJ whole genome shotgun (WGS) entry which is preliminary data.</text>
</comment>
<comment type="subcellular location">
    <subcellularLocation>
        <location evidence="3">Cytoplasm</location>
    </subcellularLocation>
    <subcellularLocation>
        <location evidence="2">Nucleus</location>
    </subcellularLocation>
</comment>
<evidence type="ECO:0000256" key="21">
    <source>
        <dbReference type="ARBA" id="ARBA00051073"/>
    </source>
</evidence>
<keyword evidence="17" id="KW-0007">Acetylation</keyword>
<dbReference type="EMBL" id="JAFDVH010000012">
    <property type="protein sequence ID" value="KAG7466875.1"/>
    <property type="molecule type" value="Genomic_DNA"/>
</dbReference>
<comment type="catalytic activity">
    <reaction evidence="20">
        <text>L-seryl-[protein] + ATP = O-phospho-L-seryl-[protein] + ADP + H(+)</text>
        <dbReference type="Rhea" id="RHEA:17989"/>
        <dbReference type="Rhea" id="RHEA-COMP:9863"/>
        <dbReference type="Rhea" id="RHEA-COMP:11604"/>
        <dbReference type="ChEBI" id="CHEBI:15378"/>
        <dbReference type="ChEBI" id="CHEBI:29999"/>
        <dbReference type="ChEBI" id="CHEBI:30616"/>
        <dbReference type="ChEBI" id="CHEBI:83421"/>
        <dbReference type="ChEBI" id="CHEBI:456216"/>
        <dbReference type="EC" id="2.7.11.25"/>
    </reaction>
    <physiologicalReaction direction="left-to-right" evidence="20">
        <dbReference type="Rhea" id="RHEA:17990"/>
    </physiologicalReaction>
</comment>
<dbReference type="SUPFAM" id="SSF56112">
    <property type="entry name" value="Protein kinase-like (PK-like)"/>
    <property type="match status" value="1"/>
</dbReference>
<comment type="cofactor">
    <cofactor evidence="1">
        <name>Mg(2+)</name>
        <dbReference type="ChEBI" id="CHEBI:18420"/>
    </cofactor>
</comment>
<keyword evidence="14" id="KW-0067">ATP-binding</keyword>
<evidence type="ECO:0000256" key="13">
    <source>
        <dbReference type="ARBA" id="ARBA00022777"/>
    </source>
</evidence>
<dbReference type="AlphaFoldDB" id="A0A9D3T8H0"/>
<keyword evidence="12" id="KW-0547">Nucleotide-binding</keyword>
<evidence type="ECO:0000259" key="35">
    <source>
        <dbReference type="PROSITE" id="PS50011"/>
    </source>
</evidence>
<name>A0A9D3T8H0_MEGAT</name>
<evidence type="ECO:0000256" key="8">
    <source>
        <dbReference type="ARBA" id="ARBA00022553"/>
    </source>
</evidence>
<dbReference type="InterPro" id="IPR000719">
    <property type="entry name" value="Prot_kinase_dom"/>
</dbReference>
<dbReference type="GO" id="GO:0007254">
    <property type="term" value="P:JNK cascade"/>
    <property type="evidence" value="ECO:0007669"/>
    <property type="project" value="UniProtKB-ARBA"/>
</dbReference>
<feature type="domain" description="Protein kinase" evidence="35">
    <location>
        <begin position="35"/>
        <end position="296"/>
    </location>
</feature>
<dbReference type="Gene3D" id="1.10.510.10">
    <property type="entry name" value="Transferase(Phosphotransferase) domain 1"/>
    <property type="match status" value="1"/>
</dbReference>
<evidence type="ECO:0000256" key="28">
    <source>
        <dbReference type="ARBA" id="ARBA00075506"/>
    </source>
</evidence>
<evidence type="ECO:0000256" key="34">
    <source>
        <dbReference type="SAM" id="MobiDB-lite"/>
    </source>
</evidence>
<dbReference type="PANTHER" id="PTHR44329:SF288">
    <property type="entry name" value="MITOGEN-ACTIVATED PROTEIN KINASE KINASE KINASE 20"/>
    <property type="match status" value="1"/>
</dbReference>
<feature type="compositionally biased region" description="Polar residues" evidence="34">
    <location>
        <begin position="646"/>
        <end position="663"/>
    </location>
</feature>
<sequence length="818" mass="93222">MLIEVNGPPERVRIEGQYEMSSLGASFVQIKFDDIHFHENCGGGSFGSVYRAKWISQDKEVAVKKLLKIEEEAEILSILSHKNIIQFYGAILEEPNYGIVTEYASGGSLYEYLSREESEEMDMEHVMAWAIQIAKGMHYLHSEAPVKVIHRDLKSRNVVMTADKVLKICDFGASRFHSHTTHMSLVGTFPWMAPEVIQSLPVSETCDTYSYGVVLWEMLTREVPFKGLEGLQVAWLVVEKNERLTIPSSCPTSFAELMRKCWATEPKERPMFKQILTTLESMSKDSQLPEQCNSFLHNKAEWRCEIEATLERLKKLERDLSTKEQELKERERHLKMWERKLMEQSNSPLLPTPDIYGWTEEHVYFWMQQIFRAGEGPCDMQLYADLFKENHITGRRLLLLTETDMRDLGVRSKGHIIHLKSEIEKLTHDYLGLFHFPPLMKDEEEEEEEEEEGKIISLELVFGYHWKAGTGPQDCKWKMYMELDGDEVAIAYIKDVTFNANRPDVDVVKMAKPPFVMDKWVVGLCDNQVVDCIVNYENGVRSPKVTRHSHEVWWNATSGRDDIIMVELVIQTNQVTSEGIPRSRSNSDVDPRWMHSLRQRHLRSQTERQQTAVTPGGPSHASTLPRFLSMYEDQASYAAAVRRSPSRNPLSPWTDSRSSSPTSGLPRRLSSLHLGSKGSSSSSTTSESTYERERPLMASARRISHRNSYPGNTLTVPGEKGGGVWYPTGTRGTDRSGRDLYHGGRSRFHSAGVAVQNHPRVIPGISPAGGSTRTEPEDTKVSEGGWIRVERQKRTTRQDSKQVKGRPRKGSRGGRGRT</sequence>
<dbReference type="PRINTS" id="PR00109">
    <property type="entry name" value="TYRKINASE"/>
</dbReference>
<dbReference type="PANTHER" id="PTHR44329">
    <property type="entry name" value="SERINE/THREONINE-PROTEIN KINASE TNNI3K-RELATED"/>
    <property type="match status" value="1"/>
</dbReference>
<evidence type="ECO:0000256" key="1">
    <source>
        <dbReference type="ARBA" id="ARBA00001946"/>
    </source>
</evidence>
<dbReference type="Proteomes" id="UP001046870">
    <property type="component" value="Chromosome 12"/>
</dbReference>
<evidence type="ECO:0000256" key="20">
    <source>
        <dbReference type="ARBA" id="ARBA00050818"/>
    </source>
</evidence>
<feature type="region of interest" description="Disordered" evidence="34">
    <location>
        <begin position="600"/>
        <end position="624"/>
    </location>
</feature>
<feature type="compositionally biased region" description="Basic and acidic residues" evidence="34">
    <location>
        <begin position="788"/>
        <end position="802"/>
    </location>
</feature>
<dbReference type="Gene3D" id="3.30.200.20">
    <property type="entry name" value="Phosphorylase Kinase, domain 1"/>
    <property type="match status" value="1"/>
</dbReference>
<dbReference type="GO" id="GO:0005524">
    <property type="term" value="F:ATP binding"/>
    <property type="evidence" value="ECO:0007669"/>
    <property type="project" value="UniProtKB-KW"/>
</dbReference>